<sequence length="137" mass="14350">MAGKPGGGGVGLACTALPATLDGLAELGRLIIPSLCGADVRLGCDKNICLQLGGQNSEKQDFIAPWKDEESPNALNKRQRVPGGALIGLIGAAAGIEMMTFRPRLASSRLGSLNIRLESSPPINTRKAKTVEKEEEL</sequence>
<protein>
    <submittedName>
        <fullName evidence="1">Uncharacterized protein</fullName>
    </submittedName>
</protein>
<keyword evidence="2" id="KW-1185">Reference proteome</keyword>
<evidence type="ECO:0000313" key="2">
    <source>
        <dbReference type="Proteomes" id="UP000799640"/>
    </source>
</evidence>
<organism evidence="1 2">
    <name type="scientific">Trichodelitschia bisporula</name>
    <dbReference type="NCBI Taxonomy" id="703511"/>
    <lineage>
        <taxon>Eukaryota</taxon>
        <taxon>Fungi</taxon>
        <taxon>Dikarya</taxon>
        <taxon>Ascomycota</taxon>
        <taxon>Pezizomycotina</taxon>
        <taxon>Dothideomycetes</taxon>
        <taxon>Dothideomycetes incertae sedis</taxon>
        <taxon>Phaeotrichales</taxon>
        <taxon>Phaeotrichaceae</taxon>
        <taxon>Trichodelitschia</taxon>
    </lineage>
</organism>
<dbReference type="EMBL" id="ML996689">
    <property type="protein sequence ID" value="KAF2403801.1"/>
    <property type="molecule type" value="Genomic_DNA"/>
</dbReference>
<dbReference type="AlphaFoldDB" id="A0A6G1I6J1"/>
<evidence type="ECO:0000313" key="1">
    <source>
        <dbReference type="EMBL" id="KAF2403801.1"/>
    </source>
</evidence>
<gene>
    <name evidence="1" type="ORF">EJ06DRAFT_519509</name>
</gene>
<reference evidence="1" key="1">
    <citation type="journal article" date="2020" name="Stud. Mycol.">
        <title>101 Dothideomycetes genomes: a test case for predicting lifestyles and emergence of pathogens.</title>
        <authorList>
            <person name="Haridas S."/>
            <person name="Albert R."/>
            <person name="Binder M."/>
            <person name="Bloem J."/>
            <person name="Labutti K."/>
            <person name="Salamov A."/>
            <person name="Andreopoulos B."/>
            <person name="Baker S."/>
            <person name="Barry K."/>
            <person name="Bills G."/>
            <person name="Bluhm B."/>
            <person name="Cannon C."/>
            <person name="Castanera R."/>
            <person name="Culley D."/>
            <person name="Daum C."/>
            <person name="Ezra D."/>
            <person name="Gonzalez J."/>
            <person name="Henrissat B."/>
            <person name="Kuo A."/>
            <person name="Liang C."/>
            <person name="Lipzen A."/>
            <person name="Lutzoni F."/>
            <person name="Magnuson J."/>
            <person name="Mondo S."/>
            <person name="Nolan M."/>
            <person name="Ohm R."/>
            <person name="Pangilinan J."/>
            <person name="Park H.-J."/>
            <person name="Ramirez L."/>
            <person name="Alfaro M."/>
            <person name="Sun H."/>
            <person name="Tritt A."/>
            <person name="Yoshinaga Y."/>
            <person name="Zwiers L.-H."/>
            <person name="Turgeon B."/>
            <person name="Goodwin S."/>
            <person name="Spatafora J."/>
            <person name="Crous P."/>
            <person name="Grigoriev I."/>
        </authorList>
    </citation>
    <scope>NUCLEOTIDE SEQUENCE</scope>
    <source>
        <strain evidence="1">CBS 262.69</strain>
    </source>
</reference>
<accession>A0A6G1I6J1</accession>
<name>A0A6G1I6J1_9PEZI</name>
<proteinExistence type="predicted"/>
<dbReference type="Proteomes" id="UP000799640">
    <property type="component" value="Unassembled WGS sequence"/>
</dbReference>